<protein>
    <submittedName>
        <fullName evidence="1">Uncharacterized protein</fullName>
    </submittedName>
</protein>
<evidence type="ECO:0000313" key="1">
    <source>
        <dbReference type="EMBL" id="MBA0710923.1"/>
    </source>
</evidence>
<proteinExistence type="predicted"/>
<reference evidence="1 2" key="1">
    <citation type="journal article" date="2019" name="Genome Biol. Evol.">
        <title>Insights into the evolution of the New World diploid cottons (Gossypium, subgenus Houzingenia) based on genome sequencing.</title>
        <authorList>
            <person name="Grover C.E."/>
            <person name="Arick M.A. 2nd"/>
            <person name="Thrash A."/>
            <person name="Conover J.L."/>
            <person name="Sanders W.S."/>
            <person name="Peterson D.G."/>
            <person name="Frelichowski J.E."/>
            <person name="Scheffler J.A."/>
            <person name="Scheffler B.E."/>
            <person name="Wendel J.F."/>
        </authorList>
    </citation>
    <scope>NUCLEOTIDE SEQUENCE [LARGE SCALE GENOMIC DNA]</scope>
    <source>
        <strain evidence="1">4</strain>
        <tissue evidence="1">Leaf</tissue>
    </source>
</reference>
<name>A0A7J8ZGE7_9ROSI</name>
<organism evidence="1 2">
    <name type="scientific">Gossypium laxum</name>
    <dbReference type="NCBI Taxonomy" id="34288"/>
    <lineage>
        <taxon>Eukaryota</taxon>
        <taxon>Viridiplantae</taxon>
        <taxon>Streptophyta</taxon>
        <taxon>Embryophyta</taxon>
        <taxon>Tracheophyta</taxon>
        <taxon>Spermatophyta</taxon>
        <taxon>Magnoliopsida</taxon>
        <taxon>eudicotyledons</taxon>
        <taxon>Gunneridae</taxon>
        <taxon>Pentapetalae</taxon>
        <taxon>rosids</taxon>
        <taxon>malvids</taxon>
        <taxon>Malvales</taxon>
        <taxon>Malvaceae</taxon>
        <taxon>Malvoideae</taxon>
        <taxon>Gossypium</taxon>
    </lineage>
</organism>
<accession>A0A7J8ZGE7</accession>
<evidence type="ECO:0000313" key="2">
    <source>
        <dbReference type="Proteomes" id="UP000593574"/>
    </source>
</evidence>
<gene>
    <name evidence="1" type="ORF">Golax_010175</name>
</gene>
<comment type="caution">
    <text evidence="1">The sequence shown here is derived from an EMBL/GenBank/DDBJ whole genome shotgun (WGS) entry which is preliminary data.</text>
</comment>
<keyword evidence="2" id="KW-1185">Reference proteome</keyword>
<sequence>MDKYLQQLEPYTIIQKQGFDPLMRNFKGIWENATEWQWTKYCLLDEEPLIISMVQEFYLGLKYSEASKLSYVMCSFVKVRGVKVSVTEMRNIEIPNIKEGDVDISNGDNNT</sequence>
<dbReference type="Proteomes" id="UP000593574">
    <property type="component" value="Unassembled WGS sequence"/>
</dbReference>
<dbReference type="AlphaFoldDB" id="A0A7J8ZGE7"/>
<dbReference type="EMBL" id="JABEZV010000005">
    <property type="protein sequence ID" value="MBA0710923.1"/>
    <property type="molecule type" value="Genomic_DNA"/>
</dbReference>